<sequence length="286" mass="34028">MRKTDIKIQPKMVNGFKDYLQERENAPATIEKYIRDVRTFLRYVDMVQEDKIKKDILLDYKSWLLQHYSISSVNSMIVALNQFLIYLELGRLRLKRVRVQRQDMENMEKELTKEEFQKLVRDARKLGKDQLAMIMETMCATGIRVSELKFFRVETMRTGVVKVWNKGKYRLVIIPKELQMRLLFYIRKNGLSHGPIFCTKSGKEKDRSNIWKEMKKLAKEAGINTDKVFPHNLRHLFARTFYKTTKNLINLADILGHSNLEVTRSYASDGIKEWKRNLERMRILEV</sequence>
<comment type="function">
    <text evidence="1">Site-specific tyrosine recombinase, which acts by catalyzing the cutting and rejoining of the recombining DNA molecules.</text>
</comment>
<evidence type="ECO:0000259" key="8">
    <source>
        <dbReference type="PROSITE" id="PS51900"/>
    </source>
</evidence>
<dbReference type="PROSITE" id="PS51900">
    <property type="entry name" value="CB"/>
    <property type="match status" value="1"/>
</dbReference>
<dbReference type="InterPro" id="IPR002104">
    <property type="entry name" value="Integrase_catalytic"/>
</dbReference>
<dbReference type="Gene3D" id="1.10.150.130">
    <property type="match status" value="1"/>
</dbReference>
<dbReference type="PANTHER" id="PTHR30349:SF89">
    <property type="entry name" value="INTEGRASE_RECOMBINASE"/>
    <property type="match status" value="1"/>
</dbReference>
<accession>A0ABT2TJX9</accession>
<dbReference type="Pfam" id="PF02899">
    <property type="entry name" value="Phage_int_SAM_1"/>
    <property type="match status" value="1"/>
</dbReference>
<evidence type="ECO:0000256" key="5">
    <source>
        <dbReference type="ARBA" id="ARBA00023172"/>
    </source>
</evidence>
<evidence type="ECO:0000313" key="9">
    <source>
        <dbReference type="EMBL" id="MCU6762513.1"/>
    </source>
</evidence>
<dbReference type="InterPro" id="IPR010998">
    <property type="entry name" value="Integrase_recombinase_N"/>
</dbReference>
<dbReference type="PROSITE" id="PS51898">
    <property type="entry name" value="TYR_RECOMBINASE"/>
    <property type="match status" value="1"/>
</dbReference>
<keyword evidence="10" id="KW-1185">Reference proteome</keyword>
<dbReference type="Pfam" id="PF00589">
    <property type="entry name" value="Phage_integrase"/>
    <property type="match status" value="1"/>
</dbReference>
<evidence type="ECO:0000256" key="6">
    <source>
        <dbReference type="PROSITE-ProRule" id="PRU01248"/>
    </source>
</evidence>
<keyword evidence="4 6" id="KW-0238">DNA-binding</keyword>
<proteinExistence type="inferred from homology"/>
<dbReference type="InterPro" id="IPR050090">
    <property type="entry name" value="Tyrosine_recombinase_XerCD"/>
</dbReference>
<keyword evidence="5" id="KW-0233">DNA recombination</keyword>
<evidence type="ECO:0000256" key="4">
    <source>
        <dbReference type="ARBA" id="ARBA00023125"/>
    </source>
</evidence>
<dbReference type="RefSeq" id="WP_158425216.1">
    <property type="nucleotide sequence ID" value="NZ_JAOQJQ010000003.1"/>
</dbReference>
<dbReference type="InterPro" id="IPR004107">
    <property type="entry name" value="Integrase_SAM-like_N"/>
</dbReference>
<feature type="domain" description="Tyr recombinase" evidence="7">
    <location>
        <begin position="106"/>
        <end position="280"/>
    </location>
</feature>
<keyword evidence="3" id="KW-0229">DNA integration</keyword>
<evidence type="ECO:0000256" key="3">
    <source>
        <dbReference type="ARBA" id="ARBA00022908"/>
    </source>
</evidence>
<dbReference type="SUPFAM" id="SSF56349">
    <property type="entry name" value="DNA breaking-rejoining enzymes"/>
    <property type="match status" value="1"/>
</dbReference>
<dbReference type="InterPro" id="IPR013762">
    <property type="entry name" value="Integrase-like_cat_sf"/>
</dbReference>
<dbReference type="Gene3D" id="1.10.443.10">
    <property type="entry name" value="Intergrase catalytic core"/>
    <property type="match status" value="1"/>
</dbReference>
<protein>
    <submittedName>
        <fullName evidence="9">Site-specific integrase</fullName>
    </submittedName>
</protein>
<organism evidence="9 10">
    <name type="scientific">Brotonthovivens ammoniilytica</name>
    <dbReference type="NCBI Taxonomy" id="2981725"/>
    <lineage>
        <taxon>Bacteria</taxon>
        <taxon>Bacillati</taxon>
        <taxon>Bacillota</taxon>
        <taxon>Clostridia</taxon>
        <taxon>Lachnospirales</taxon>
        <taxon>Lachnospiraceae</taxon>
        <taxon>Brotonthovivens</taxon>
    </lineage>
</organism>
<comment type="similarity">
    <text evidence="2">Belongs to the 'phage' integrase family.</text>
</comment>
<feature type="domain" description="Core-binding (CB)" evidence="8">
    <location>
        <begin position="7"/>
        <end position="88"/>
    </location>
</feature>
<evidence type="ECO:0000313" key="10">
    <source>
        <dbReference type="Proteomes" id="UP001652442"/>
    </source>
</evidence>
<evidence type="ECO:0000256" key="2">
    <source>
        <dbReference type="ARBA" id="ARBA00008857"/>
    </source>
</evidence>
<dbReference type="Proteomes" id="UP001652442">
    <property type="component" value="Unassembled WGS sequence"/>
</dbReference>
<gene>
    <name evidence="9" type="ORF">OCV88_09225</name>
</gene>
<dbReference type="EMBL" id="JAOQJQ010000003">
    <property type="protein sequence ID" value="MCU6762513.1"/>
    <property type="molecule type" value="Genomic_DNA"/>
</dbReference>
<dbReference type="PANTHER" id="PTHR30349">
    <property type="entry name" value="PHAGE INTEGRASE-RELATED"/>
    <property type="match status" value="1"/>
</dbReference>
<evidence type="ECO:0000256" key="1">
    <source>
        <dbReference type="ARBA" id="ARBA00003283"/>
    </source>
</evidence>
<comment type="caution">
    <text evidence="9">The sequence shown here is derived from an EMBL/GenBank/DDBJ whole genome shotgun (WGS) entry which is preliminary data.</text>
</comment>
<name>A0ABT2TJX9_9FIRM</name>
<dbReference type="InterPro" id="IPR011010">
    <property type="entry name" value="DNA_brk_join_enz"/>
</dbReference>
<reference evidence="9 10" key="1">
    <citation type="journal article" date="2021" name="ISME Commun">
        <title>Automated analysis of genomic sequences facilitates high-throughput and comprehensive description of bacteria.</title>
        <authorList>
            <person name="Hitch T.C.A."/>
        </authorList>
    </citation>
    <scope>NUCLEOTIDE SEQUENCE [LARGE SCALE GENOMIC DNA]</scope>
    <source>
        <strain evidence="9 10">Sanger_109</strain>
    </source>
</reference>
<dbReference type="InterPro" id="IPR044068">
    <property type="entry name" value="CB"/>
</dbReference>
<evidence type="ECO:0000259" key="7">
    <source>
        <dbReference type="PROSITE" id="PS51898"/>
    </source>
</evidence>